<dbReference type="Proteomes" id="UP000593765">
    <property type="component" value="Chromosome"/>
</dbReference>
<organism evidence="3 4">
    <name type="scientific">Humisphaera borealis</name>
    <dbReference type="NCBI Taxonomy" id="2807512"/>
    <lineage>
        <taxon>Bacteria</taxon>
        <taxon>Pseudomonadati</taxon>
        <taxon>Planctomycetota</taxon>
        <taxon>Phycisphaerae</taxon>
        <taxon>Tepidisphaerales</taxon>
        <taxon>Tepidisphaeraceae</taxon>
        <taxon>Humisphaera</taxon>
    </lineage>
</organism>
<feature type="signal peptide" evidence="2">
    <location>
        <begin position="1"/>
        <end position="25"/>
    </location>
</feature>
<dbReference type="EMBL" id="CP063458">
    <property type="protein sequence ID" value="QOV92134.1"/>
    <property type="molecule type" value="Genomic_DNA"/>
</dbReference>
<evidence type="ECO:0000313" key="4">
    <source>
        <dbReference type="Proteomes" id="UP000593765"/>
    </source>
</evidence>
<evidence type="ECO:0000256" key="1">
    <source>
        <dbReference type="SAM" id="MobiDB-lite"/>
    </source>
</evidence>
<dbReference type="InterPro" id="IPR013783">
    <property type="entry name" value="Ig-like_fold"/>
</dbReference>
<feature type="region of interest" description="Disordered" evidence="1">
    <location>
        <begin position="901"/>
        <end position="921"/>
    </location>
</feature>
<feature type="chain" id="PRO_5034442452" evidence="2">
    <location>
        <begin position="26"/>
        <end position="1236"/>
    </location>
</feature>
<sequence>MSRFLTTPMRITVPLIAFASVFCFADCVSLAQPAPQLAGSAPLYLKQGQSQEITLGGSNLAGATQVLLTDAAGLSAELIVDKAAESKKQPVTAVKVKLSAAAGAELGVRELRIATPAGVTRPIPVTVGQYGATIDAEPNNSPKEAQSIVLPTSIVGRLDAGGDLDDYRFEAKKGQSLVFDLYATRLGSALQPVVSVLDASGREMPRKISYRQETVTAEADPTVVFEVPADGAYTLHVRDLQYKGGATYTYRIDAGEIPFVESLLPASGRRGTSVQVTAIGYNLGKSATQTVDLASATGSSSEEVRGEIPLRFKTPVGWSNAVPFAVSDVAPLAETPTNTSIDKAMPVSLPAEVSGILSRSGEEDFYRFTVPTKQPITIEAIARQDGSPVDALLTLRDAKGAVLDQNNGAGESEAKLTRNFDPGDYIVSIRDLTFAGGTSHRYRVSFVQSAGVPADFAVRFMPDTPRLSRGGNTKLWCEIVRLNGYKGDVAVTIEGLPPGVAVSGGPAMIGEKTSGIFTLSASADAAMGNYPIRLKAVGSAGAQQAVRFGQAEDDGRSVRGTYLTVLPAAPVGVDSLAQISPQQLADYPDQVQALYARLNAPSPAIDKAQAEWEKKYEGAQQWQVVDVTSTESAGGADLKKQPDGSILQSGKLPDKDTFTIIGTANLKQVTGVRLEVIPDPSLPNNGPGRSAAGNFVLHSFAVSVAAKSDPKNTRPVAFTAAKATFEQDGYAVIGAANNNLQDGWAIFGGTGKPQTAWFFPEEPVPAGEVIVTATMIQYYGEQHTIGRFRIALTDDPEVKNRQTDSAPAAVAAALKTPADKRTEPQKAQLAAYYRSIAPELQADRAKLEGLRSSIGPIAEVARLEAALAAGSPALDAERKEWEQTVAAGFAWTPIDVTSARGTGGTTLTREKDGSVAASGPVPANESYQIAARSPLKAITAIRLEALPDERYPSSGPGQNKGNFVLTKIDVAVPGAKPGESTPVKLRDARATHEQNGYGIAGVLDDNPETGWAIAPMSGMAHTATFFPKLPIVAAGDAQQLSINLEFAHPVHKGFTLGRFRLWALGTADASAATSSVPGSILDVLKIAEDKRTPQQKDEVAAYFRTIAPSLEPSRQRLAELKTKLPEFPISVVRNRNTTIPVPISRTGAFAGPVKVTLEGFSAGRDPATRMPTPISKNFDITPLTLTPEQSFGKLAIKAKANAEVGTRVVVLRAEATVGNDTYVQYSPAFPITVVEK</sequence>
<dbReference type="Gene3D" id="2.60.120.380">
    <property type="match status" value="2"/>
</dbReference>
<dbReference type="Gene3D" id="2.60.40.10">
    <property type="entry name" value="Immunoglobulins"/>
    <property type="match status" value="1"/>
</dbReference>
<protein>
    <submittedName>
        <fullName evidence="3">PPC domain-containing protein</fullName>
    </submittedName>
</protein>
<gene>
    <name evidence="3" type="ORF">IPV69_12575</name>
</gene>
<keyword evidence="4" id="KW-1185">Reference proteome</keyword>
<proteinExistence type="predicted"/>
<evidence type="ECO:0000256" key="2">
    <source>
        <dbReference type="SAM" id="SignalP"/>
    </source>
</evidence>
<dbReference type="AlphaFoldDB" id="A0A7M2X382"/>
<reference evidence="3 4" key="1">
    <citation type="submission" date="2020-10" db="EMBL/GenBank/DDBJ databases">
        <title>Wide distribution of Phycisphaera-like planctomycetes from WD2101 soil group in peatlands and genome analysis of the first cultivated representative.</title>
        <authorList>
            <person name="Dedysh S.N."/>
            <person name="Beletsky A.V."/>
            <person name="Ivanova A."/>
            <person name="Kulichevskaya I.S."/>
            <person name="Suzina N.E."/>
            <person name="Philippov D.A."/>
            <person name="Rakitin A.L."/>
            <person name="Mardanov A.V."/>
            <person name="Ravin N.V."/>
        </authorList>
    </citation>
    <scope>NUCLEOTIDE SEQUENCE [LARGE SCALE GENOMIC DNA]</scope>
    <source>
        <strain evidence="3 4">M1803</strain>
    </source>
</reference>
<evidence type="ECO:0000313" key="3">
    <source>
        <dbReference type="EMBL" id="QOV92134.1"/>
    </source>
</evidence>
<dbReference type="KEGG" id="hbs:IPV69_12575"/>
<accession>A0A7M2X382</accession>
<dbReference type="RefSeq" id="WP_206295464.1">
    <property type="nucleotide sequence ID" value="NZ_CP063458.1"/>
</dbReference>
<keyword evidence="2" id="KW-0732">Signal</keyword>
<name>A0A7M2X382_9BACT</name>
<dbReference type="SUPFAM" id="SSF89260">
    <property type="entry name" value="Collagen-binding domain"/>
    <property type="match status" value="1"/>
</dbReference>